<reference evidence="2" key="1">
    <citation type="submission" date="2016-06" db="EMBL/GenBank/DDBJ databases">
        <authorList>
            <person name="Varghese N."/>
            <person name="Submissions Spin"/>
        </authorList>
    </citation>
    <scope>NUCLEOTIDE SEQUENCE [LARGE SCALE GENOMIC DNA]</scope>
    <source>
        <strain evidence="2">DSM 44830</strain>
    </source>
</reference>
<dbReference type="STRING" id="262898.GA0070564_101611"/>
<keyword evidence="2" id="KW-1185">Reference proteome</keyword>
<evidence type="ECO:0008006" key="3">
    <source>
        <dbReference type="Google" id="ProtNLM"/>
    </source>
</evidence>
<dbReference type="EMBL" id="FMCX01000001">
    <property type="protein sequence ID" value="SCE73212.1"/>
    <property type="molecule type" value="Genomic_DNA"/>
</dbReference>
<organism evidence="1 2">
    <name type="scientific">Micromonospora mirobrigensis</name>
    <dbReference type="NCBI Taxonomy" id="262898"/>
    <lineage>
        <taxon>Bacteria</taxon>
        <taxon>Bacillati</taxon>
        <taxon>Actinomycetota</taxon>
        <taxon>Actinomycetes</taxon>
        <taxon>Micromonosporales</taxon>
        <taxon>Micromonosporaceae</taxon>
        <taxon>Micromonospora</taxon>
    </lineage>
</organism>
<accession>A0A1C4UNK2</accession>
<gene>
    <name evidence="1" type="ORF">GA0070564_101611</name>
</gene>
<dbReference type="Proteomes" id="UP000199504">
    <property type="component" value="Unassembled WGS sequence"/>
</dbReference>
<dbReference type="AlphaFoldDB" id="A0A1C4UNK2"/>
<name>A0A1C4UNK2_9ACTN</name>
<sequence length="73" mass="8333">MRPRWLCRVCAAPWPCQPARLLLLMEYRRDRVALSVYLAGCLFDATADLLTLNPRPEPSPGELFDRFLAWAAA</sequence>
<protein>
    <recommendedName>
        <fullName evidence="3">Flavin reductase</fullName>
    </recommendedName>
</protein>
<evidence type="ECO:0000313" key="1">
    <source>
        <dbReference type="EMBL" id="SCE73212.1"/>
    </source>
</evidence>
<evidence type="ECO:0000313" key="2">
    <source>
        <dbReference type="Proteomes" id="UP000199504"/>
    </source>
</evidence>
<proteinExistence type="predicted"/>